<keyword evidence="2" id="KW-0732">Signal</keyword>
<dbReference type="EMBL" id="CP165735">
    <property type="protein sequence ID" value="XDV71541.1"/>
    <property type="molecule type" value="Genomic_DNA"/>
</dbReference>
<evidence type="ECO:0000256" key="1">
    <source>
        <dbReference type="SAM" id="MobiDB-lite"/>
    </source>
</evidence>
<evidence type="ECO:0000313" key="3">
    <source>
        <dbReference type="EMBL" id="XDV71541.1"/>
    </source>
</evidence>
<feature type="region of interest" description="Disordered" evidence="1">
    <location>
        <begin position="28"/>
        <end position="47"/>
    </location>
</feature>
<feature type="chain" id="PRO_5044285445" description="Sensor domain-containing protein" evidence="2">
    <location>
        <begin position="29"/>
        <end position="243"/>
    </location>
</feature>
<proteinExistence type="predicted"/>
<organism evidence="3">
    <name type="scientific">Paenarthrobacter sp. AMU7</name>
    <dbReference type="NCBI Taxonomy" id="3162492"/>
    <lineage>
        <taxon>Bacteria</taxon>
        <taxon>Bacillati</taxon>
        <taxon>Actinomycetota</taxon>
        <taxon>Actinomycetes</taxon>
        <taxon>Micrococcales</taxon>
        <taxon>Micrococcaceae</taxon>
        <taxon>Paenarthrobacter</taxon>
    </lineage>
</organism>
<evidence type="ECO:0000256" key="2">
    <source>
        <dbReference type="SAM" id="SignalP"/>
    </source>
</evidence>
<name>A0AB39YRJ9_9MICC</name>
<protein>
    <recommendedName>
        <fullName evidence="4">Sensor domain-containing protein</fullName>
    </recommendedName>
</protein>
<accession>A0AB39YRJ9</accession>
<reference evidence="3" key="1">
    <citation type="submission" date="2024-07" db="EMBL/GenBank/DDBJ databases">
        <authorList>
            <person name="Li J."/>
            <person name="Wei H."/>
            <person name="Ma J."/>
        </authorList>
    </citation>
    <scope>NUCLEOTIDE SEQUENCE</scope>
    <source>
        <strain evidence="3">AMU7</strain>
    </source>
</reference>
<dbReference type="PROSITE" id="PS51257">
    <property type="entry name" value="PROKAR_LIPOPROTEIN"/>
    <property type="match status" value="1"/>
</dbReference>
<evidence type="ECO:0008006" key="4">
    <source>
        <dbReference type="Google" id="ProtNLM"/>
    </source>
</evidence>
<feature type="signal peptide" evidence="2">
    <location>
        <begin position="1"/>
        <end position="28"/>
    </location>
</feature>
<dbReference type="AlphaFoldDB" id="A0AB39YRJ9"/>
<gene>
    <name evidence="3" type="ORF">ABQM86_21720</name>
</gene>
<dbReference type="RefSeq" id="WP_280625041.1">
    <property type="nucleotide sequence ID" value="NZ_CP165735.1"/>
</dbReference>
<sequence>MKKNSLLGFGASALVILALTACGGGTTAAQESTSAPASEAATSTPTPVKQYTKEELIGLVGQVKLADGTSPAVLSGDELLAQYDSMVKGFAGATIEPAACKDPFLLGAPRTIDGSTAAGTTRTKANGFISSVSLTSGVDAARLKDDLEKSKSQAEECKKVSYSAEGQTLTTSTQKVEGVGNVPGTEGFKTVMVLPDGRKGAIFIAHAIKDGVLISASATAEDGVAGGPEAAGALMDQAAALIK</sequence>